<feature type="compositionally biased region" description="Basic and acidic residues" evidence="1">
    <location>
        <begin position="20"/>
        <end position="64"/>
    </location>
</feature>
<dbReference type="Proteomes" id="UP000299102">
    <property type="component" value="Unassembled WGS sequence"/>
</dbReference>
<comment type="caution">
    <text evidence="2">The sequence shown here is derived from an EMBL/GenBank/DDBJ whole genome shotgun (WGS) entry which is preliminary data.</text>
</comment>
<evidence type="ECO:0000313" key="3">
    <source>
        <dbReference type="Proteomes" id="UP000299102"/>
    </source>
</evidence>
<evidence type="ECO:0000256" key="1">
    <source>
        <dbReference type="SAM" id="MobiDB-lite"/>
    </source>
</evidence>
<dbReference type="EMBL" id="BGZK01002598">
    <property type="protein sequence ID" value="GBP95199.1"/>
    <property type="molecule type" value="Genomic_DNA"/>
</dbReference>
<feature type="region of interest" description="Disordered" evidence="1">
    <location>
        <begin position="16"/>
        <end position="68"/>
    </location>
</feature>
<proteinExistence type="predicted"/>
<evidence type="ECO:0000313" key="2">
    <source>
        <dbReference type="EMBL" id="GBP95199.1"/>
    </source>
</evidence>
<gene>
    <name evidence="2" type="ORF">EVAR_68471_1</name>
</gene>
<sequence>MCVCTTHARAHTRTYLRTHINTERERERQRKRYAQREIDRERETEKETRTERDRERERKTDTHPRAHARTPRYTDVHTQPHGLFGFTDTRHRDVRTHEQIHTHSYNTRAIVFYQNNEKDEDIVLDFIVLLGIVQHVLLQPVRLNVQEVDTGAHSKKDKLPSIALVQRSYAILKKEESVLLLDTPVIERPLLDIDLRSKFPRRMILGHPLSKVAHDIDQVVSAPSERSSHATTTMHGLYENLSLLTVISSTRDEVCPLPLQLTKFYSGPFLVPLFPRNRPVADPLGLFPNRKLSYSQIIAIALA</sequence>
<reference evidence="2 3" key="1">
    <citation type="journal article" date="2019" name="Commun. Biol.">
        <title>The bagworm genome reveals a unique fibroin gene that provides high tensile strength.</title>
        <authorList>
            <person name="Kono N."/>
            <person name="Nakamura H."/>
            <person name="Ohtoshi R."/>
            <person name="Tomita M."/>
            <person name="Numata K."/>
            <person name="Arakawa K."/>
        </authorList>
    </citation>
    <scope>NUCLEOTIDE SEQUENCE [LARGE SCALE GENOMIC DNA]</scope>
</reference>
<accession>A0A4C2A7P1</accession>
<protein>
    <submittedName>
        <fullName evidence="2">Uncharacterized protein</fullName>
    </submittedName>
</protein>
<organism evidence="2 3">
    <name type="scientific">Eumeta variegata</name>
    <name type="common">Bagworm moth</name>
    <name type="synonym">Eumeta japonica</name>
    <dbReference type="NCBI Taxonomy" id="151549"/>
    <lineage>
        <taxon>Eukaryota</taxon>
        <taxon>Metazoa</taxon>
        <taxon>Ecdysozoa</taxon>
        <taxon>Arthropoda</taxon>
        <taxon>Hexapoda</taxon>
        <taxon>Insecta</taxon>
        <taxon>Pterygota</taxon>
        <taxon>Neoptera</taxon>
        <taxon>Endopterygota</taxon>
        <taxon>Lepidoptera</taxon>
        <taxon>Glossata</taxon>
        <taxon>Ditrysia</taxon>
        <taxon>Tineoidea</taxon>
        <taxon>Psychidae</taxon>
        <taxon>Oiketicinae</taxon>
        <taxon>Eumeta</taxon>
    </lineage>
</organism>
<keyword evidence="3" id="KW-1185">Reference proteome</keyword>
<dbReference type="AlphaFoldDB" id="A0A4C2A7P1"/>
<name>A0A4C2A7P1_EUMVA</name>